<protein>
    <submittedName>
        <fullName evidence="1">Uncharacterized protein</fullName>
    </submittedName>
</protein>
<reference evidence="1 2" key="1">
    <citation type="submission" date="2024-10" db="EMBL/GenBank/DDBJ databases">
        <authorList>
            <person name="Topkara A.R."/>
            <person name="Saygin H."/>
        </authorList>
    </citation>
    <scope>NUCLEOTIDE SEQUENCE [LARGE SCALE GENOMIC DNA]</scope>
    <source>
        <strain evidence="1 2">M3C6</strain>
    </source>
</reference>
<keyword evidence="2" id="KW-1185">Reference proteome</keyword>
<gene>
    <name evidence="1" type="ORF">ACFLIM_42050</name>
</gene>
<evidence type="ECO:0000313" key="1">
    <source>
        <dbReference type="EMBL" id="MFG1709780.1"/>
    </source>
</evidence>
<evidence type="ECO:0000313" key="2">
    <source>
        <dbReference type="Proteomes" id="UP001603978"/>
    </source>
</evidence>
<organism evidence="1 2">
    <name type="scientific">Nonomuraea marmarensis</name>
    <dbReference type="NCBI Taxonomy" id="3351344"/>
    <lineage>
        <taxon>Bacteria</taxon>
        <taxon>Bacillati</taxon>
        <taxon>Actinomycetota</taxon>
        <taxon>Actinomycetes</taxon>
        <taxon>Streptosporangiales</taxon>
        <taxon>Streptosporangiaceae</taxon>
        <taxon>Nonomuraea</taxon>
    </lineage>
</organism>
<dbReference type="Proteomes" id="UP001603978">
    <property type="component" value="Unassembled WGS sequence"/>
</dbReference>
<dbReference type="EMBL" id="JBICRM010000040">
    <property type="protein sequence ID" value="MFG1709780.1"/>
    <property type="molecule type" value="Genomic_DNA"/>
</dbReference>
<dbReference type="RefSeq" id="WP_393174898.1">
    <property type="nucleotide sequence ID" value="NZ_JBICRM010000040.1"/>
</dbReference>
<comment type="caution">
    <text evidence="1">The sequence shown here is derived from an EMBL/GenBank/DDBJ whole genome shotgun (WGS) entry which is preliminary data.</text>
</comment>
<sequence length="198" mass="21781">MMGSSSPQVPPHLLDLAGRFFDAGWGHADVLHALNHSPDGAPVWGDPMRWEVAKARLRLWMDGSMRPILSRSQHVARANSARMRAQTLARAARAQAEQRASRDPAAAVARAREILAKVLPGAAEPLAKRAEKAGTREDWERWRRLDEAAAAAVVAGTAAEAWEPEPEPVVDPEEEARLRAVRRARWERANRRGESGTG</sequence>
<proteinExistence type="predicted"/>
<accession>A0ABW7AQZ4</accession>
<name>A0ABW7AQZ4_9ACTN</name>